<dbReference type="Proteomes" id="UP000008867">
    <property type="component" value="Chromosome 1"/>
</dbReference>
<feature type="transmembrane region" description="Helical" evidence="2">
    <location>
        <begin position="35"/>
        <end position="58"/>
    </location>
</feature>
<dbReference type="InterPro" id="IPR048958">
    <property type="entry name" value="Polysacc_lyase_14"/>
</dbReference>
<feature type="compositionally biased region" description="Pro residues" evidence="1">
    <location>
        <begin position="1"/>
        <end position="11"/>
    </location>
</feature>
<evidence type="ECO:0000256" key="2">
    <source>
        <dbReference type="SAM" id="Phobius"/>
    </source>
</evidence>
<dbReference type="PANTHER" id="PTHR40124:SF1">
    <property type="entry name" value="DISAGGREGATASE RELATED REPEAT PROTEIN"/>
    <property type="match status" value="1"/>
</dbReference>
<accession>E6ZK26</accession>
<protein>
    <recommendedName>
        <fullName evidence="3">Polysaccharide lyase 14 domain-containing protein</fullName>
    </recommendedName>
</protein>
<gene>
    <name evidence="4" type="ORF">sr11629</name>
</gene>
<name>E6ZK26_SPORE</name>
<keyword evidence="5" id="KW-1185">Reference proteome</keyword>
<feature type="compositionally biased region" description="Low complexity" evidence="1">
    <location>
        <begin position="158"/>
        <end position="193"/>
    </location>
</feature>
<dbReference type="VEuPathDB" id="FungiDB:sr11629"/>
<feature type="domain" description="Polysaccharide lyase 14" evidence="3">
    <location>
        <begin position="199"/>
        <end position="319"/>
    </location>
</feature>
<dbReference type="PANTHER" id="PTHR40124">
    <property type="match status" value="1"/>
</dbReference>
<feature type="region of interest" description="Disordered" evidence="1">
    <location>
        <begin position="138"/>
        <end position="195"/>
    </location>
</feature>
<keyword evidence="2" id="KW-0472">Membrane</keyword>
<keyword evidence="2" id="KW-0812">Transmembrane</keyword>
<evidence type="ECO:0000313" key="5">
    <source>
        <dbReference type="Proteomes" id="UP000008867"/>
    </source>
</evidence>
<dbReference type="EMBL" id="FQ311430">
    <property type="protein sequence ID" value="CBQ67679.1"/>
    <property type="molecule type" value="Genomic_DNA"/>
</dbReference>
<dbReference type="HOGENOM" id="CLU_049744_2_1_1"/>
<dbReference type="AlphaFoldDB" id="E6ZK26"/>
<dbReference type="Pfam" id="PF21294">
    <property type="entry name" value="Polysacc_lyase_14"/>
    <property type="match status" value="1"/>
</dbReference>
<evidence type="ECO:0000259" key="3">
    <source>
        <dbReference type="Pfam" id="PF21294"/>
    </source>
</evidence>
<dbReference type="eggNOG" id="ENOG502RZ0M">
    <property type="taxonomic scope" value="Eukaryota"/>
</dbReference>
<dbReference type="OrthoDB" id="10069995at2759"/>
<dbReference type="Gene3D" id="2.60.120.200">
    <property type="match status" value="1"/>
</dbReference>
<sequence>MEKHPLTPPLSPQYTPLAPEPPPSNRRRHLTRRKLSLLLLVLTLALFSAIFFPVYLTLSHRRHGSSSSGSSSSASAALATAARSATTPGAVWRQAAKFGDLNEFRIEYYSSGQNNSKVLKGGLPSSVWASVAPGRKRRSVDVEAGVRRPRRAVKRQDSTTMSTHRATRTSATATHTSTSPHTSTSSTSALPTTAPKPPGSVLSILYPAHSYTPSALPVGGTQFYALTPFDLTLAASVTLNYSVFLPAYYDFVQGGKMPGLYGGTEGCGGGNDASDCWSTRMAWRTGGAGELYAYLPQDRQNTTALLDVPPYSYVNADYGM</sequence>
<feature type="region of interest" description="Disordered" evidence="1">
    <location>
        <begin position="1"/>
        <end position="28"/>
    </location>
</feature>
<proteinExistence type="predicted"/>
<organism evidence="4 5">
    <name type="scientific">Sporisorium reilianum (strain SRZ2)</name>
    <name type="common">Maize head smut fungus</name>
    <dbReference type="NCBI Taxonomy" id="999809"/>
    <lineage>
        <taxon>Eukaryota</taxon>
        <taxon>Fungi</taxon>
        <taxon>Dikarya</taxon>
        <taxon>Basidiomycota</taxon>
        <taxon>Ustilaginomycotina</taxon>
        <taxon>Ustilaginomycetes</taxon>
        <taxon>Ustilaginales</taxon>
        <taxon>Ustilaginaceae</taxon>
        <taxon>Sporisorium</taxon>
    </lineage>
</organism>
<evidence type="ECO:0000256" key="1">
    <source>
        <dbReference type="SAM" id="MobiDB-lite"/>
    </source>
</evidence>
<keyword evidence="2" id="KW-1133">Transmembrane helix</keyword>
<evidence type="ECO:0000313" key="4">
    <source>
        <dbReference type="EMBL" id="CBQ67679.1"/>
    </source>
</evidence>
<reference evidence="4 5" key="1">
    <citation type="journal article" date="2010" name="Science">
        <title>Pathogenicity determinants in smut fungi revealed by genome comparison.</title>
        <authorList>
            <person name="Schirawski J."/>
            <person name="Mannhaupt G."/>
            <person name="Muench K."/>
            <person name="Brefort T."/>
            <person name="Schipper K."/>
            <person name="Doehlemann G."/>
            <person name="Di Stasio M."/>
            <person name="Roessel N."/>
            <person name="Mendoza-Mendoza A."/>
            <person name="Pester D."/>
            <person name="Mueller O."/>
            <person name="Winterberg B."/>
            <person name="Meyer E."/>
            <person name="Ghareeb H."/>
            <person name="Wollenberg T."/>
            <person name="Muensterkoetter M."/>
            <person name="Wong P."/>
            <person name="Walter M."/>
            <person name="Stukenbrock E."/>
            <person name="Gueldener U."/>
            <person name="Kahmann R."/>
        </authorList>
    </citation>
    <scope>NUCLEOTIDE SEQUENCE [LARGE SCALE GENOMIC DNA]</scope>
    <source>
        <strain evidence="5">SRZ2</strain>
    </source>
</reference>